<feature type="coiled-coil region" evidence="1">
    <location>
        <begin position="17"/>
        <end position="44"/>
    </location>
</feature>
<keyword evidence="3" id="KW-1185">Reference proteome</keyword>
<sequence length="481" mass="54290">MKRLIPLITLPIFLVGSEDLSLKVKNLEAQLLQLKEEMRTHQEDLDERFPIIEQNERHAILDKLNISPELLVRMDKMDYTSGLIGDGDATLIDPTDPTSSYRRDRYSKDFEPAGYIRMRLNVNGDFGDVKFYSRLLYANSSQSHERLCILSRDIKSAPGGSAFDLDRAYIDYTPNRYNGGTLTFSFGILPTTGGTPSHFSQNKQRSSMFPALVFDMNTYGAILTKKFYDSLYVRAIVAKAYTLRENFYPYQCNRENIDNATVFGLYSDLSFNFLGNSLLSFGVNVLDDLKAHPYLGPDIDSSHAHELGTMFTYGLGLDINNFLDTQNIVFVHAAASNPNPNGNIDDYKIINPVTELTAGNYPGFTVEDYASGTMISKMGYSFYLGGKYNLNKEFALGAEYNYGSKYWFAATQGAEDIFNKLALRGQAAEVYGSWSFHQNLNAKLGYLYMKENYTGSGWHFGEPATKDATQNIYYLSLEARF</sequence>
<dbReference type="Pfam" id="PF11853">
    <property type="entry name" value="DUF3373"/>
    <property type="match status" value="1"/>
</dbReference>
<dbReference type="AlphaFoldDB" id="A0A7M1ATA5"/>
<dbReference type="EMBL" id="CP041165">
    <property type="protein sequence ID" value="QOP40641.1"/>
    <property type="molecule type" value="Genomic_DNA"/>
</dbReference>
<gene>
    <name evidence="2" type="ORF">FJR03_02330</name>
</gene>
<dbReference type="InterPro" id="IPR021803">
    <property type="entry name" value="DUF3373"/>
</dbReference>
<dbReference type="KEGG" id="smax:FJR03_02330"/>
<evidence type="ECO:0000313" key="2">
    <source>
        <dbReference type="EMBL" id="QOP40641.1"/>
    </source>
</evidence>
<dbReference type="Proteomes" id="UP000593910">
    <property type="component" value="Chromosome"/>
</dbReference>
<evidence type="ECO:0000313" key="3">
    <source>
        <dbReference type="Proteomes" id="UP000593910"/>
    </source>
</evidence>
<organism evidence="2 3">
    <name type="scientific">Sulfurimonas marina</name>
    <dbReference type="NCBI Taxonomy" id="2590551"/>
    <lineage>
        <taxon>Bacteria</taxon>
        <taxon>Pseudomonadati</taxon>
        <taxon>Campylobacterota</taxon>
        <taxon>Epsilonproteobacteria</taxon>
        <taxon>Campylobacterales</taxon>
        <taxon>Sulfurimonadaceae</taxon>
        <taxon>Sulfurimonas</taxon>
    </lineage>
</organism>
<name>A0A7M1ATA5_9BACT</name>
<reference evidence="2 3" key="1">
    <citation type="submission" date="2019-06" db="EMBL/GenBank/DDBJ databases">
        <title>Sulfurimonas gotlandica sp. nov., a chemoautotrophic and psychrotolerant epsilonproteobacterium isolated from a pelagic redoxcline, and an emended description of the genus Sulfurimonas.</title>
        <authorList>
            <person name="Wang S."/>
            <person name="Jiang L."/>
            <person name="Shao Z."/>
        </authorList>
    </citation>
    <scope>NUCLEOTIDE SEQUENCE [LARGE SCALE GENOMIC DNA]</scope>
    <source>
        <strain evidence="2 3">B2</strain>
    </source>
</reference>
<keyword evidence="1" id="KW-0175">Coiled coil</keyword>
<protein>
    <submittedName>
        <fullName evidence="2">DUF3373 domain-containing protein</fullName>
    </submittedName>
</protein>
<proteinExistence type="predicted"/>
<accession>A0A7M1ATA5</accession>
<evidence type="ECO:0000256" key="1">
    <source>
        <dbReference type="SAM" id="Coils"/>
    </source>
</evidence>
<dbReference type="RefSeq" id="WP_193114062.1">
    <property type="nucleotide sequence ID" value="NZ_CP041165.1"/>
</dbReference>